<sequence>MGISNVKPSDSEEVITSREYRSELMQDQRKRRHKTFACMVQRVISTSSKTLLIDTIPSDIFLIILQFLTPDIPTLLAISPKWHVKVYETLDTAFNSIETQFAIIHSNLLCFKKSFTDFTRMTVSDKKGIRIDRVIVAEVLPYLNGKTLKIRYNYRQAHCNYYQRAEFKLDCASQSKNIIWVHRDECKFHGEDNKRAFTQQIPLVNIKTNIEIAVNWYNLSGNVRLDLIQWQTPTIQDTKEILKNLQLAPKFPRGPQNDSDGITKKLYLYNVSRHCELELSQTEWYDAKYYLKPSQVYTYDFFYPFLRLISSEFAGVDVTVSKNTYKAEKVGIVPDSIARIGILVEIMPKDEEITQEVKRMGLVYDRHRPVELKVGDTFVIYISRGG</sequence>
<protein>
    <recommendedName>
        <fullName evidence="3">F-box domain-containing protein</fullName>
    </recommendedName>
</protein>
<reference evidence="1 2" key="1">
    <citation type="submission" date="2016-11" db="EMBL/GenBank/DDBJ databases">
        <title>The macronuclear genome of Stentor coeruleus: a giant cell with tiny introns.</title>
        <authorList>
            <person name="Slabodnick M."/>
            <person name="Ruby J.G."/>
            <person name="Reiff S.B."/>
            <person name="Swart E.C."/>
            <person name="Gosai S."/>
            <person name="Prabakaran S."/>
            <person name="Witkowska E."/>
            <person name="Larue G.E."/>
            <person name="Fisher S."/>
            <person name="Freeman R.M."/>
            <person name="Gunawardena J."/>
            <person name="Chu W."/>
            <person name="Stover N.A."/>
            <person name="Gregory B.D."/>
            <person name="Nowacki M."/>
            <person name="Derisi J."/>
            <person name="Roy S.W."/>
            <person name="Marshall W.F."/>
            <person name="Sood P."/>
        </authorList>
    </citation>
    <scope>NUCLEOTIDE SEQUENCE [LARGE SCALE GENOMIC DNA]</scope>
    <source>
        <strain evidence="1">WM001</strain>
    </source>
</reference>
<keyword evidence="2" id="KW-1185">Reference proteome</keyword>
<proteinExistence type="predicted"/>
<dbReference type="Proteomes" id="UP000187209">
    <property type="component" value="Unassembled WGS sequence"/>
</dbReference>
<gene>
    <name evidence="1" type="ORF">SteCoe_1599</name>
</gene>
<dbReference type="EMBL" id="MPUH01000017">
    <property type="protein sequence ID" value="OMJ95062.1"/>
    <property type="molecule type" value="Genomic_DNA"/>
</dbReference>
<name>A0A1R2D1D0_9CILI</name>
<evidence type="ECO:0000313" key="2">
    <source>
        <dbReference type="Proteomes" id="UP000187209"/>
    </source>
</evidence>
<comment type="caution">
    <text evidence="1">The sequence shown here is derived from an EMBL/GenBank/DDBJ whole genome shotgun (WGS) entry which is preliminary data.</text>
</comment>
<accession>A0A1R2D1D0</accession>
<evidence type="ECO:0008006" key="3">
    <source>
        <dbReference type="Google" id="ProtNLM"/>
    </source>
</evidence>
<dbReference type="OrthoDB" id="407343at2759"/>
<organism evidence="1 2">
    <name type="scientific">Stentor coeruleus</name>
    <dbReference type="NCBI Taxonomy" id="5963"/>
    <lineage>
        <taxon>Eukaryota</taxon>
        <taxon>Sar</taxon>
        <taxon>Alveolata</taxon>
        <taxon>Ciliophora</taxon>
        <taxon>Postciliodesmatophora</taxon>
        <taxon>Heterotrichea</taxon>
        <taxon>Heterotrichida</taxon>
        <taxon>Stentoridae</taxon>
        <taxon>Stentor</taxon>
    </lineage>
</organism>
<dbReference type="AlphaFoldDB" id="A0A1R2D1D0"/>
<evidence type="ECO:0000313" key="1">
    <source>
        <dbReference type="EMBL" id="OMJ95062.1"/>
    </source>
</evidence>